<feature type="region of interest" description="Disordered" evidence="2">
    <location>
        <begin position="119"/>
        <end position="307"/>
    </location>
</feature>
<name>A0A0N4ZH66_PARTI</name>
<feature type="compositionally biased region" description="Low complexity" evidence="2">
    <location>
        <begin position="131"/>
        <end position="141"/>
    </location>
</feature>
<reference evidence="6" key="1">
    <citation type="submission" date="2017-02" db="UniProtKB">
        <authorList>
            <consortium name="WormBaseParasite"/>
        </authorList>
    </citation>
    <scope>IDENTIFICATION</scope>
</reference>
<organism evidence="5 6">
    <name type="scientific">Parastrongyloides trichosuri</name>
    <name type="common">Possum-specific nematode worm</name>
    <dbReference type="NCBI Taxonomy" id="131310"/>
    <lineage>
        <taxon>Eukaryota</taxon>
        <taxon>Metazoa</taxon>
        <taxon>Ecdysozoa</taxon>
        <taxon>Nematoda</taxon>
        <taxon>Chromadorea</taxon>
        <taxon>Rhabditida</taxon>
        <taxon>Tylenchina</taxon>
        <taxon>Panagrolaimomorpha</taxon>
        <taxon>Strongyloidoidea</taxon>
        <taxon>Strongyloididae</taxon>
        <taxon>Parastrongyloides</taxon>
    </lineage>
</organism>
<feature type="domain" description="Nematode cuticle collagen N-terminal" evidence="4">
    <location>
        <begin position="15"/>
        <end position="67"/>
    </location>
</feature>
<evidence type="ECO:0000256" key="3">
    <source>
        <dbReference type="SAM" id="Phobius"/>
    </source>
</evidence>
<dbReference type="WBParaSite" id="PTRK_0000723000.1">
    <property type="protein sequence ID" value="PTRK_0000723000.1"/>
    <property type="gene ID" value="PTRK_0000723000"/>
</dbReference>
<feature type="compositionally biased region" description="Low complexity" evidence="2">
    <location>
        <begin position="191"/>
        <end position="213"/>
    </location>
</feature>
<dbReference type="InterPro" id="IPR002486">
    <property type="entry name" value="Col_cuticle_N"/>
</dbReference>
<keyword evidence="3" id="KW-0472">Membrane</keyword>
<keyword evidence="3" id="KW-0812">Transmembrane</keyword>
<feature type="transmembrane region" description="Helical" evidence="3">
    <location>
        <begin position="16"/>
        <end position="39"/>
    </location>
</feature>
<evidence type="ECO:0000313" key="5">
    <source>
        <dbReference type="Proteomes" id="UP000038045"/>
    </source>
</evidence>
<dbReference type="Pfam" id="PF01484">
    <property type="entry name" value="Col_cuticle_N"/>
    <property type="match status" value="1"/>
</dbReference>
<protein>
    <submittedName>
        <fullName evidence="6">Col_cuticle_N domain-containing protein</fullName>
    </submittedName>
</protein>
<keyword evidence="3" id="KW-1133">Transmembrane helix</keyword>
<dbReference type="AlphaFoldDB" id="A0A0N4ZH66"/>
<dbReference type="STRING" id="131310.A0A0N4ZH66"/>
<proteinExistence type="predicted"/>
<keyword evidence="5" id="KW-1185">Reference proteome</keyword>
<sequence length="307" mass="30964">MEGKNKIEEAERLKNIAFFGVATSTVATLICAISIPMLYSYMQGVQSNMQNEIDFCKSRSGNIWKEVTRTQVLYKVTGGRFARRAGYGNFRGSRSSWSDDFRLHDSPYGGGCCGCGSSSQGPPGMPGPDGMPGSDGPSGEPGRNGPDQLQPRQAIAPNWCFDCPNAPAGPSGNPGMKGQPGKAGQPGSDGVPGNQAQAGPPGEPGMPGEAGRPGNAGQPGVPGIILDTPAPPGPSGPPGPDGPPGQEGTPGENGTPGPDGPSGEPGNPGLDGRPGNPGVDGSRGENGQPGPSGDCSYCPTPRTAPGY</sequence>
<feature type="compositionally biased region" description="Pro residues" evidence="2">
    <location>
        <begin position="229"/>
        <end position="243"/>
    </location>
</feature>
<dbReference type="PANTHER" id="PTHR24637:SF310">
    <property type="entry name" value="NEMATODE CUTICLE COLLAGEN N-TERMINAL DOMAIN-CONTAINING PROTEIN"/>
    <property type="match status" value="1"/>
</dbReference>
<evidence type="ECO:0000259" key="4">
    <source>
        <dbReference type="SMART" id="SM01088"/>
    </source>
</evidence>
<dbReference type="Proteomes" id="UP000038045">
    <property type="component" value="Unplaced"/>
</dbReference>
<evidence type="ECO:0000256" key="1">
    <source>
        <dbReference type="ARBA" id="ARBA00022737"/>
    </source>
</evidence>
<keyword evidence="1" id="KW-0677">Repeat</keyword>
<feature type="compositionally biased region" description="Low complexity" evidence="2">
    <location>
        <begin position="244"/>
        <end position="256"/>
    </location>
</feature>
<dbReference type="InterPro" id="IPR008160">
    <property type="entry name" value="Collagen"/>
</dbReference>
<feature type="compositionally biased region" description="Low complexity" evidence="2">
    <location>
        <begin position="164"/>
        <end position="174"/>
    </location>
</feature>
<evidence type="ECO:0000256" key="2">
    <source>
        <dbReference type="SAM" id="MobiDB-lite"/>
    </source>
</evidence>
<dbReference type="Pfam" id="PF01391">
    <property type="entry name" value="Collagen"/>
    <property type="match status" value="2"/>
</dbReference>
<accession>A0A0N4ZH66</accession>
<dbReference type="PANTHER" id="PTHR24637">
    <property type="entry name" value="COLLAGEN"/>
    <property type="match status" value="1"/>
</dbReference>
<evidence type="ECO:0000313" key="6">
    <source>
        <dbReference type="WBParaSite" id="PTRK_0000723000.1"/>
    </source>
</evidence>
<dbReference type="SMART" id="SM01088">
    <property type="entry name" value="Col_cuticle_N"/>
    <property type="match status" value="1"/>
</dbReference>
<dbReference type="GO" id="GO:0042302">
    <property type="term" value="F:structural constituent of cuticle"/>
    <property type="evidence" value="ECO:0007669"/>
    <property type="project" value="InterPro"/>
</dbReference>